<dbReference type="PANTHER" id="PTHR42924">
    <property type="entry name" value="EXONUCLEASE"/>
    <property type="match status" value="1"/>
</dbReference>
<comment type="caution">
    <text evidence="3">The sequence shown here is derived from an EMBL/GenBank/DDBJ whole genome shotgun (WGS) entry which is preliminary data.</text>
</comment>
<evidence type="ECO:0000313" key="4">
    <source>
        <dbReference type="Proteomes" id="UP000886851"/>
    </source>
</evidence>
<feature type="signal peptide" evidence="1">
    <location>
        <begin position="1"/>
        <end position="24"/>
    </location>
</feature>
<dbReference type="Pfam" id="PF02811">
    <property type="entry name" value="PHP"/>
    <property type="match status" value="1"/>
</dbReference>
<feature type="chain" id="PRO_5038581266" description="Polymerase/histidinol phosphatase N-terminal domain-containing protein" evidence="1">
    <location>
        <begin position="25"/>
        <end position="375"/>
    </location>
</feature>
<accession>A0A9D2CKD6</accession>
<sequence>MRNKSIILAAALLAASAGWTGLSAQQSQDLPDRVKMGQERVKVRKDIRLPQVAGYDLLKCDLHIHTIFSDGIVWPSLRVREAWEEGLDAIALTEHVEGQPAREGVQKGDLDLSYKNAEEEADRRDIVLIKGAEITRSMPPGHLNALFLQDVDALQQDDVLDALREAKKQGAFIFWNHPGWNVKEVKWHDLHEQLWQEGLLNGIEVFNEFEWYPKALEWAKEKNLTMVANTDVHDVIERLYDSRYASHRPLTLVMAKEKSVAAIKEALFAGRTLIWFYDTLVGKADYLKEFFQAAVQVETPHHVTDTYAYLTVKNTCDVPFTLQAKDAPQGYPASLVLPAGASVVVSVPKDGAGNVSYTVTNLLTGYGQGVEVTLF</sequence>
<dbReference type="GO" id="GO:0035312">
    <property type="term" value="F:5'-3' DNA exonuclease activity"/>
    <property type="evidence" value="ECO:0007669"/>
    <property type="project" value="TreeGrafter"/>
</dbReference>
<proteinExistence type="predicted"/>
<evidence type="ECO:0000313" key="3">
    <source>
        <dbReference type="EMBL" id="HIY87893.1"/>
    </source>
</evidence>
<dbReference type="SUPFAM" id="SSF89550">
    <property type="entry name" value="PHP domain-like"/>
    <property type="match status" value="1"/>
</dbReference>
<dbReference type="EMBL" id="DXCV01000033">
    <property type="protein sequence ID" value="HIY87893.1"/>
    <property type="molecule type" value="Genomic_DNA"/>
</dbReference>
<name>A0A9D2CKD6_9BACE</name>
<reference evidence="3" key="1">
    <citation type="journal article" date="2021" name="PeerJ">
        <title>Extensive microbial diversity within the chicken gut microbiome revealed by metagenomics and culture.</title>
        <authorList>
            <person name="Gilroy R."/>
            <person name="Ravi A."/>
            <person name="Getino M."/>
            <person name="Pursley I."/>
            <person name="Horton D.L."/>
            <person name="Alikhan N.F."/>
            <person name="Baker D."/>
            <person name="Gharbi K."/>
            <person name="Hall N."/>
            <person name="Watson M."/>
            <person name="Adriaenssens E.M."/>
            <person name="Foster-Nyarko E."/>
            <person name="Jarju S."/>
            <person name="Secka A."/>
            <person name="Antonio M."/>
            <person name="Oren A."/>
            <person name="Chaudhuri R.R."/>
            <person name="La Ragione R."/>
            <person name="Hildebrand F."/>
            <person name="Pallen M.J."/>
        </authorList>
    </citation>
    <scope>NUCLEOTIDE SEQUENCE</scope>
    <source>
        <strain evidence="3">Gambia2-208</strain>
    </source>
</reference>
<dbReference type="Proteomes" id="UP000886851">
    <property type="component" value="Unassembled WGS sequence"/>
</dbReference>
<dbReference type="SMART" id="SM00481">
    <property type="entry name" value="POLIIIAc"/>
    <property type="match status" value="1"/>
</dbReference>
<evidence type="ECO:0000256" key="1">
    <source>
        <dbReference type="SAM" id="SignalP"/>
    </source>
</evidence>
<dbReference type="InterPro" id="IPR016195">
    <property type="entry name" value="Pol/histidinol_Pase-like"/>
</dbReference>
<dbReference type="InterPro" id="IPR003141">
    <property type="entry name" value="Pol/His_phosphatase_N"/>
</dbReference>
<gene>
    <name evidence="3" type="ORF">H9824_04195</name>
</gene>
<dbReference type="Pfam" id="PF16392">
    <property type="entry name" value="DUF5001"/>
    <property type="match status" value="1"/>
</dbReference>
<dbReference type="GO" id="GO:0004534">
    <property type="term" value="F:5'-3' RNA exonuclease activity"/>
    <property type="evidence" value="ECO:0007669"/>
    <property type="project" value="TreeGrafter"/>
</dbReference>
<protein>
    <recommendedName>
        <fullName evidence="2">Polymerase/histidinol phosphatase N-terminal domain-containing protein</fullName>
    </recommendedName>
</protein>
<dbReference type="CDD" id="cd12112">
    <property type="entry name" value="PHP_HisPPase_Chlorobi_like"/>
    <property type="match status" value="1"/>
</dbReference>
<dbReference type="AlphaFoldDB" id="A0A9D2CKD6"/>
<dbReference type="InterPro" id="IPR052018">
    <property type="entry name" value="PHP_domain"/>
</dbReference>
<dbReference type="InterPro" id="IPR004013">
    <property type="entry name" value="PHP_dom"/>
</dbReference>
<dbReference type="Gene3D" id="3.20.20.140">
    <property type="entry name" value="Metal-dependent hydrolases"/>
    <property type="match status" value="1"/>
</dbReference>
<organism evidence="3 4">
    <name type="scientific">Candidatus Bacteroides pullicola</name>
    <dbReference type="NCBI Taxonomy" id="2838475"/>
    <lineage>
        <taxon>Bacteria</taxon>
        <taxon>Pseudomonadati</taxon>
        <taxon>Bacteroidota</taxon>
        <taxon>Bacteroidia</taxon>
        <taxon>Bacteroidales</taxon>
        <taxon>Bacteroidaceae</taxon>
        <taxon>Bacteroides</taxon>
    </lineage>
</organism>
<reference evidence="3" key="2">
    <citation type="submission" date="2021-04" db="EMBL/GenBank/DDBJ databases">
        <authorList>
            <person name="Gilroy R."/>
        </authorList>
    </citation>
    <scope>NUCLEOTIDE SEQUENCE</scope>
    <source>
        <strain evidence="3">Gambia2-208</strain>
    </source>
</reference>
<keyword evidence="1" id="KW-0732">Signal</keyword>
<evidence type="ECO:0000259" key="2">
    <source>
        <dbReference type="SMART" id="SM00481"/>
    </source>
</evidence>
<feature type="domain" description="Polymerase/histidinol phosphatase N-terminal" evidence="2">
    <location>
        <begin position="60"/>
        <end position="138"/>
    </location>
</feature>
<dbReference type="PANTHER" id="PTHR42924:SF3">
    <property type="entry name" value="POLYMERASE_HISTIDINOL PHOSPHATASE N-TERMINAL DOMAIN-CONTAINING PROTEIN"/>
    <property type="match status" value="1"/>
</dbReference>
<dbReference type="InterPro" id="IPR032165">
    <property type="entry name" value="DUF5001"/>
</dbReference>